<evidence type="ECO:0000313" key="1">
    <source>
        <dbReference type="EMBL" id="MBN7812991.1"/>
    </source>
</evidence>
<organism evidence="1 2">
    <name type="scientific">Algoriphagus oliviformis</name>
    <dbReference type="NCBI Taxonomy" id="2811231"/>
    <lineage>
        <taxon>Bacteria</taxon>
        <taxon>Pseudomonadati</taxon>
        <taxon>Bacteroidota</taxon>
        <taxon>Cytophagia</taxon>
        <taxon>Cytophagales</taxon>
        <taxon>Cyclobacteriaceae</taxon>
        <taxon>Algoriphagus</taxon>
    </lineage>
</organism>
<name>A0ABS3C7A7_9BACT</name>
<dbReference type="Proteomes" id="UP000664317">
    <property type="component" value="Unassembled WGS sequence"/>
</dbReference>
<dbReference type="EMBL" id="JAFKCT010000009">
    <property type="protein sequence ID" value="MBN7812991.1"/>
    <property type="molecule type" value="Genomic_DNA"/>
</dbReference>
<keyword evidence="2" id="KW-1185">Reference proteome</keyword>
<accession>A0ABS3C7A7</accession>
<comment type="caution">
    <text evidence="1">The sequence shown here is derived from an EMBL/GenBank/DDBJ whole genome shotgun (WGS) entry which is preliminary data.</text>
</comment>
<dbReference type="RefSeq" id="WP_206579761.1">
    <property type="nucleotide sequence ID" value="NZ_JAFKCT010000009.1"/>
</dbReference>
<protein>
    <recommendedName>
        <fullName evidence="3">Tellurite resistance protein TerB</fullName>
    </recommendedName>
</protein>
<proteinExistence type="predicted"/>
<reference evidence="1 2" key="1">
    <citation type="submission" date="2021-03" db="EMBL/GenBank/DDBJ databases">
        <title>novel species isolated from a fishpond in China.</title>
        <authorList>
            <person name="Lu H."/>
            <person name="Cai Z."/>
        </authorList>
    </citation>
    <scope>NUCLEOTIDE SEQUENCE [LARGE SCALE GENOMIC DNA]</scope>
    <source>
        <strain evidence="1 2">H41</strain>
    </source>
</reference>
<gene>
    <name evidence="1" type="ORF">J0A68_18690</name>
</gene>
<sequence>MENPNVTEGKNAALQLAGLIYGVSLDGVVNWNEFQALKDWCREYERLAEQENFQNLYSQIRPIIDDGNVNSEELEQIREILEDFLDRQGVEKDPSTNIHFLGGVFHGIVASGDVNTYEIYKLNQWLEKHSQLQSQSPLDELMEILKNVLKDNKVDDAEAKQLKEFFSTHLV</sequence>
<evidence type="ECO:0000313" key="2">
    <source>
        <dbReference type="Proteomes" id="UP000664317"/>
    </source>
</evidence>
<evidence type="ECO:0008006" key="3">
    <source>
        <dbReference type="Google" id="ProtNLM"/>
    </source>
</evidence>